<protein>
    <recommendedName>
        <fullName evidence="1">ER-bound oxygenase mpaB/mpaB'/Rubber oxygenase catalytic domain-containing protein</fullName>
    </recommendedName>
</protein>
<dbReference type="InterPro" id="IPR037473">
    <property type="entry name" value="Lcp-like"/>
</dbReference>
<dbReference type="InterPro" id="IPR018713">
    <property type="entry name" value="MPAB/Lcp_cat_dom"/>
</dbReference>
<dbReference type="Proteomes" id="UP000192582">
    <property type="component" value="Unassembled WGS sequence"/>
</dbReference>
<dbReference type="PANTHER" id="PTHR37539:SF1">
    <property type="entry name" value="ER-BOUND OXYGENASE MPAB_MPAB'_RUBBER OXYGENASE CATALYTIC DOMAIN-CONTAINING PROTEIN"/>
    <property type="match status" value="1"/>
</dbReference>
<evidence type="ECO:0000259" key="1">
    <source>
        <dbReference type="Pfam" id="PF09995"/>
    </source>
</evidence>
<dbReference type="GO" id="GO:0016491">
    <property type="term" value="F:oxidoreductase activity"/>
    <property type="evidence" value="ECO:0007669"/>
    <property type="project" value="InterPro"/>
</dbReference>
<organism evidence="2 3">
    <name type="scientific">Deinococcus hopiensis KR-140</name>
    <dbReference type="NCBI Taxonomy" id="695939"/>
    <lineage>
        <taxon>Bacteria</taxon>
        <taxon>Thermotogati</taxon>
        <taxon>Deinococcota</taxon>
        <taxon>Deinococci</taxon>
        <taxon>Deinococcales</taxon>
        <taxon>Deinococcaceae</taxon>
        <taxon>Deinococcus</taxon>
    </lineage>
</organism>
<evidence type="ECO:0000313" key="2">
    <source>
        <dbReference type="EMBL" id="SMB79294.1"/>
    </source>
</evidence>
<dbReference type="EMBL" id="FWWU01000003">
    <property type="protein sequence ID" value="SMB79294.1"/>
    <property type="molecule type" value="Genomic_DNA"/>
</dbReference>
<dbReference type="PANTHER" id="PTHR37539">
    <property type="entry name" value="SECRETED PROTEIN-RELATED"/>
    <property type="match status" value="1"/>
</dbReference>
<evidence type="ECO:0000313" key="3">
    <source>
        <dbReference type="Proteomes" id="UP000192582"/>
    </source>
</evidence>
<accession>A0A1W1UET6</accession>
<sequence>MSATMRPNPPSSLVLLAAARERFGNAGVDLLVRMIELGDPVADEADAELRGQGEGARRQLRAGLRHGRRFVSKDLPAVHALLSETERVPEWVDRAALVRGSEAYLAIGNVWIMLSLGPGSLTHTYSSPSIARVLTRTENLTGMARRRIVETGMWNITSVLPGGLLLGSEGYVHNVQVRLLHARVRARLWQQNWDPRESGGPINQLEMARTWLDFTFVPFHALQTFGITFSESELADLYHFWRYVAHLLGVHPDLYAGVTSQAKAADLLGLISATEQPPGEDARALTQAMLVAVADLLGPSVPTSPPLTLDLVHAVARRLHGDVMADTLGIRKPLVRHVLGLITLANRLRRWRERIQPGARAQTIEKTTTTFEGQLASLRGETTYQRNAEQAPVAGWPKAVEPANEKVP</sequence>
<gene>
    <name evidence="2" type="ORF">SAMN00790413_05873</name>
</gene>
<feature type="domain" description="ER-bound oxygenase mpaB/mpaB'/Rubber oxygenase catalytic" evidence="1">
    <location>
        <begin position="112"/>
        <end position="335"/>
    </location>
</feature>
<dbReference type="Pfam" id="PF09995">
    <property type="entry name" value="MPAB_Lcp_cat"/>
    <property type="match status" value="1"/>
</dbReference>
<name>A0A1W1UET6_9DEIO</name>
<proteinExistence type="predicted"/>
<reference evidence="2 3" key="1">
    <citation type="submission" date="2017-04" db="EMBL/GenBank/DDBJ databases">
        <authorList>
            <person name="Afonso C.L."/>
            <person name="Miller P.J."/>
            <person name="Scott M.A."/>
            <person name="Spackman E."/>
            <person name="Goraichik I."/>
            <person name="Dimitrov K.M."/>
            <person name="Suarez D.L."/>
            <person name="Swayne D.E."/>
        </authorList>
    </citation>
    <scope>NUCLEOTIDE SEQUENCE [LARGE SCALE GENOMIC DNA]</scope>
    <source>
        <strain evidence="2 3">KR-140</strain>
    </source>
</reference>
<dbReference type="AlphaFoldDB" id="A0A1W1UET6"/>
<dbReference type="OrthoDB" id="6072815at2"/>
<keyword evidence="3" id="KW-1185">Reference proteome</keyword>